<dbReference type="EMBL" id="CAJFCV020000002">
    <property type="protein sequence ID" value="CAG9095981.1"/>
    <property type="molecule type" value="Genomic_DNA"/>
</dbReference>
<dbReference type="InterPro" id="IPR001910">
    <property type="entry name" value="Inosine/uridine_hydrolase_dom"/>
</dbReference>
<comment type="similarity">
    <text evidence="1">Belongs to the IUNH family.</text>
</comment>
<dbReference type="InterPro" id="IPR036452">
    <property type="entry name" value="Ribo_hydro-like"/>
</dbReference>
<dbReference type="Pfam" id="PF01156">
    <property type="entry name" value="IU_nuc_hydro"/>
    <property type="match status" value="1"/>
</dbReference>
<dbReference type="AlphaFoldDB" id="A0A7I8WPZ8"/>
<dbReference type="OrthoDB" id="432381at2759"/>
<organism evidence="3 4">
    <name type="scientific">Bursaphelenchus xylophilus</name>
    <name type="common">Pinewood nematode worm</name>
    <name type="synonym">Aphelenchoides xylophilus</name>
    <dbReference type="NCBI Taxonomy" id="6326"/>
    <lineage>
        <taxon>Eukaryota</taxon>
        <taxon>Metazoa</taxon>
        <taxon>Ecdysozoa</taxon>
        <taxon>Nematoda</taxon>
        <taxon>Chromadorea</taxon>
        <taxon>Rhabditida</taxon>
        <taxon>Tylenchina</taxon>
        <taxon>Tylenchomorpha</taxon>
        <taxon>Aphelenchoidea</taxon>
        <taxon>Aphelenchoididae</taxon>
        <taxon>Bursaphelenchus</taxon>
    </lineage>
</organism>
<dbReference type="Gene3D" id="3.90.245.10">
    <property type="entry name" value="Ribonucleoside hydrolase-like"/>
    <property type="match status" value="1"/>
</dbReference>
<dbReference type="PANTHER" id="PTHR46190">
    <property type="entry name" value="SI:CH211-201H21.5-RELATED"/>
    <property type="match status" value="1"/>
</dbReference>
<name>A0A7I8WPZ8_BURXY</name>
<dbReference type="SUPFAM" id="SSF53590">
    <property type="entry name" value="Nucleoside hydrolase"/>
    <property type="match status" value="1"/>
</dbReference>
<dbReference type="GO" id="GO:0016799">
    <property type="term" value="F:hydrolase activity, hydrolyzing N-glycosyl compounds"/>
    <property type="evidence" value="ECO:0007669"/>
    <property type="project" value="InterPro"/>
</dbReference>
<evidence type="ECO:0000259" key="2">
    <source>
        <dbReference type="Pfam" id="PF01156"/>
    </source>
</evidence>
<evidence type="ECO:0000313" key="4">
    <source>
        <dbReference type="Proteomes" id="UP000659654"/>
    </source>
</evidence>
<dbReference type="Proteomes" id="UP000659654">
    <property type="component" value="Unassembled WGS sequence"/>
</dbReference>
<comment type="caution">
    <text evidence="3">The sequence shown here is derived from an EMBL/GenBank/DDBJ whole genome shotgun (WGS) entry which is preliminary data.</text>
</comment>
<keyword evidence="4" id="KW-1185">Reference proteome</keyword>
<evidence type="ECO:0000313" key="3">
    <source>
        <dbReference type="EMBL" id="CAD5214905.1"/>
    </source>
</evidence>
<sequence>MEESVVVSPDDTIILDTTDESIIFEKLVWSKPRPRLMERQRRCFLFHCLLRWNDRKFEDVYDELLIKVMGVSKPFLETICELLNNSHLEFCANWNPVRILTKYGNQIVMDSRITLILHLLVRFYVSSLDLSMHFRNKLKNKMVSTLECVKVLQMDHSVTSRLDYDVFKLLLFGRVLKCNSEFNLISCYPNHLKDIPHNVRTKVLRLEYSTRSPSAQITADFYAQRISLPYFRDPNLAKKMIPSGAIQTSISEFEIMMTLDCTGPVEYDYFQSFNEYRACFPHVKKFIVKLLLQIYPTSPLNAQTSHSLMSLILRRWRSAGLHITVEGRFMDKVRLVIDTDGVSDDVRAISLALQHPKAEVVAISTVAGCVPVDQAVANVVRTLRANLVSGVPIFKGAANPMITSHHIRRNEKILFGEDGLGDFPEEFPSVQPSDSNGHEPEMPAAWALVNLFREQRDMTLVCLGPLTNIALALKLEPRFAEYPKNIVIMGGNIYGKGNMCPNSTAEFNFAHDPEAAYIVLNEMRCPVTVIPWESFLHESKITKVDFHAHLWLDVPLAKFFEMATRKGRSVLQSVERQYGYCDEVAMGIAIDPEGMILQDEIMQASVELQGALTRGQIAIDWMEGIWPETMSSPIHRINNQVRFVLAYNVAVLDKMIFDTIKRSEERRIKLSS</sequence>
<proteinExistence type="inferred from homology"/>
<feature type="domain" description="Inosine/uridine-preferring nucleoside hydrolase" evidence="2">
    <location>
        <begin position="335"/>
        <end position="635"/>
    </location>
</feature>
<dbReference type="EMBL" id="CAJFDI010000002">
    <property type="protein sequence ID" value="CAD5214905.1"/>
    <property type="molecule type" value="Genomic_DNA"/>
</dbReference>
<dbReference type="Proteomes" id="UP000582659">
    <property type="component" value="Unassembled WGS sequence"/>
</dbReference>
<reference evidence="3" key="1">
    <citation type="submission" date="2020-09" db="EMBL/GenBank/DDBJ databases">
        <authorList>
            <person name="Kikuchi T."/>
        </authorList>
    </citation>
    <scope>NUCLEOTIDE SEQUENCE</scope>
    <source>
        <strain evidence="3">Ka4C1</strain>
    </source>
</reference>
<evidence type="ECO:0000256" key="1">
    <source>
        <dbReference type="ARBA" id="ARBA00009176"/>
    </source>
</evidence>
<accession>A0A7I8WPZ8</accession>
<dbReference type="PANTHER" id="PTHR46190:SF1">
    <property type="entry name" value="SI:CH211-201H21.5"/>
    <property type="match status" value="1"/>
</dbReference>
<dbReference type="InterPro" id="IPR052775">
    <property type="entry name" value="IUN_hydrolase"/>
</dbReference>
<gene>
    <name evidence="3" type="ORF">BXYJ_LOCUS3763</name>
</gene>
<protein>
    <submittedName>
        <fullName evidence="3">(pine wood nematode) hypothetical protein</fullName>
    </submittedName>
</protein>
<dbReference type="SMR" id="A0A7I8WPZ8"/>